<dbReference type="InterPro" id="IPR054388">
    <property type="entry name" value="Tle1-like_C"/>
</dbReference>
<reference evidence="4" key="2">
    <citation type="submission" date="2023-07" db="EMBL/GenBank/DDBJ databases">
        <authorList>
            <person name="Yang W."/>
            <person name="Chen J."/>
            <person name="Ji P."/>
            <person name="Hu F."/>
        </authorList>
    </citation>
    <scope>NUCLEOTIDE SEQUENCE</scope>
    <source>
        <strain evidence="4">CRE-138-0111</strain>
    </source>
</reference>
<dbReference type="AlphaFoldDB" id="A0AA42FEY0"/>
<evidence type="ECO:0000259" key="1">
    <source>
        <dbReference type="Pfam" id="PF09994"/>
    </source>
</evidence>
<evidence type="ECO:0000313" key="5">
    <source>
        <dbReference type="Proteomes" id="UP001156701"/>
    </source>
</evidence>
<sequence>MPAITGWNKTECGAPCWVPPEFPEQGRLVLTPKQIEANYKKIVAEERLYQRQASQLQQDRCCKSLHISLFFDGTNNNEPYDTNIATPAHPTNIAKLYHASTATGIEANQANEQGFYSFYMPGVGTPFPEIGTYDYYADGLKYATGGESRINWALIQICNALQHTLTQSFIPNGVMKTAVKNMDSDKAMIAHTSAVMDAITIRPGMPSQQTVKNYKDAQQGKFSARIDRLQQIESILAPLKDKVYYFKPQLLNIKLFVYGFSRGAAEARTFATWLDEILSTSALSSKGSLLELPVSIEFMGICDTVPAVGIANLVPGFSGHNGWAGGTQEIPRSGLVKRCCHFVAAHEQRQCFSLDSIRYPDGTYPSNAVEVVYPGMHSDIGGGYPQGDQGKARDSDGELLSQIILHDMYAAAFEAGAPLSMLPANLSLAPNVMEKQSFRKMSESSIKEFKISSNLVSRFNAWRTTITDSTSPVSQGLYSPSQCNLFSLENVIEEQMIWMTAWRIARFACSRQNPHNITHQAFFQHAAQHSDVTVPPWDPLFAKKIDIALSNEEKACNDNLDIIKKNRKLEEDKFANNPDWVPPKVNEKGEPLIGTPLYDATNARGQLWDAALSFRRRYDDNLNDIDDFHSLQGKWIITIVDSLLQEEFYGLMHSEPESEYLYLKENAQTLYTSKILPALNHENKTTDVALVIDLYDNQIHDSRAWFMHSELGIRELAGDYFLMRMIYFGQKWNKYCSVVLIDDENFKQKIVSRQGFIIQDNNEKVAYIDNTTGEKSIIPNSQISFPTDEFDVLLSYIQEQKSLEIYVNNQNKLLSSPNTILLT</sequence>
<dbReference type="InterPro" id="IPR018712">
    <property type="entry name" value="Tle1-like_cat"/>
</dbReference>
<name>A0AA42FEY0_9GAMM</name>
<reference evidence="3" key="1">
    <citation type="submission" date="2023-03" db="EMBL/GenBank/DDBJ databases">
        <title>a new species belonging to Providencia genus.</title>
        <authorList>
            <person name="Yang W."/>
            <person name="Hu F."/>
            <person name="Shen S."/>
            <person name="Ding L."/>
            <person name="Yin D."/>
        </authorList>
    </citation>
    <scope>NUCLEOTIDE SEQUENCE</scope>
    <source>
        <strain evidence="3">CRE-3FA-0001</strain>
    </source>
</reference>
<protein>
    <submittedName>
        <fullName evidence="3">DUF2235 domain-containing protein</fullName>
    </submittedName>
</protein>
<feature type="domain" description="T6SS Phospholipase effector Tle1-like C-terminal" evidence="2">
    <location>
        <begin position="455"/>
        <end position="741"/>
    </location>
</feature>
<evidence type="ECO:0000313" key="4">
    <source>
        <dbReference type="EMBL" id="MDO7855679.1"/>
    </source>
</evidence>
<dbReference type="EMBL" id="JAUQTG010000002">
    <property type="protein sequence ID" value="MDO7855679.1"/>
    <property type="molecule type" value="Genomic_DNA"/>
</dbReference>
<dbReference type="PANTHER" id="PTHR33840:SF1">
    <property type="entry name" value="TLE1 PHOSPHOLIPASE DOMAIN-CONTAINING PROTEIN"/>
    <property type="match status" value="1"/>
</dbReference>
<evidence type="ECO:0000313" key="6">
    <source>
        <dbReference type="Proteomes" id="UP001176478"/>
    </source>
</evidence>
<evidence type="ECO:0000259" key="2">
    <source>
        <dbReference type="Pfam" id="PF22137"/>
    </source>
</evidence>
<dbReference type="RefSeq" id="WP_210814190.1">
    <property type="nucleotide sequence ID" value="NZ_JARRYG010000003.1"/>
</dbReference>
<proteinExistence type="predicted"/>
<comment type="caution">
    <text evidence="3">The sequence shown here is derived from an EMBL/GenBank/DDBJ whole genome shotgun (WGS) entry which is preliminary data.</text>
</comment>
<feature type="domain" description="T6SS Phospholipase effector Tle1-like catalytic" evidence="1">
    <location>
        <begin position="293"/>
        <end position="409"/>
    </location>
</feature>
<dbReference type="Proteomes" id="UP001156701">
    <property type="component" value="Unassembled WGS sequence"/>
</dbReference>
<keyword evidence="6" id="KW-1185">Reference proteome</keyword>
<organism evidence="3 5">
    <name type="scientific">Providencia huashanensis</name>
    <dbReference type="NCBI Taxonomy" id="3037798"/>
    <lineage>
        <taxon>Bacteria</taxon>
        <taxon>Pseudomonadati</taxon>
        <taxon>Pseudomonadota</taxon>
        <taxon>Gammaproteobacteria</taxon>
        <taxon>Enterobacterales</taxon>
        <taxon>Morganellaceae</taxon>
        <taxon>Providencia</taxon>
    </lineage>
</organism>
<reference evidence="4" key="3">
    <citation type="journal article" date="2024" name="Int. J. Antimicrob. Agents">
        <title>Identification of a novel Providencia species showing multi-drug-resistant in three patients with hospital-acquired infection.</title>
        <authorList>
            <person name="Yang W."/>
            <person name="Chen J."/>
            <person name="Yang F."/>
            <person name="Ji P."/>
            <person name="Shen S."/>
            <person name="Yin D."/>
            <person name="Hu F."/>
        </authorList>
    </citation>
    <scope>NUCLEOTIDE SEQUENCE</scope>
    <source>
        <strain evidence="4">CRE-138-0111</strain>
    </source>
</reference>
<dbReference type="Pfam" id="PF22137">
    <property type="entry name" value="T6SS_Tle1-like_C"/>
    <property type="match status" value="1"/>
</dbReference>
<dbReference type="PANTHER" id="PTHR33840">
    <property type="match status" value="1"/>
</dbReference>
<accession>A0AA42FEY0</accession>
<gene>
    <name evidence="3" type="ORF">P7V44_03900</name>
    <name evidence="4" type="ORF">Q5E86_04695</name>
</gene>
<evidence type="ECO:0000313" key="3">
    <source>
        <dbReference type="EMBL" id="MDG4695382.1"/>
    </source>
</evidence>
<dbReference type="EMBL" id="JARRYG010000003">
    <property type="protein sequence ID" value="MDG4695382.1"/>
    <property type="molecule type" value="Genomic_DNA"/>
</dbReference>
<dbReference type="Pfam" id="PF09994">
    <property type="entry name" value="T6SS_Tle1-like_cat"/>
    <property type="match status" value="1"/>
</dbReference>
<dbReference type="Proteomes" id="UP001176478">
    <property type="component" value="Unassembled WGS sequence"/>
</dbReference>